<name>A0AAX4A0F0_RHOER</name>
<dbReference type="PANTHER" id="PTHR10277">
    <property type="entry name" value="HOMOCITRATE SYNTHASE-RELATED"/>
    <property type="match status" value="1"/>
</dbReference>
<dbReference type="AlphaFoldDB" id="A0AAX4A0F0"/>
<gene>
    <name evidence="3" type="ORF">QIE55_32625</name>
    <name evidence="4" type="ORF">QIE55_33115</name>
</gene>
<dbReference type="Proteomes" id="UP001230933">
    <property type="component" value="Plasmid pMGMM8_1"/>
</dbReference>
<dbReference type="InterPro" id="IPR050073">
    <property type="entry name" value="2-IPM_HCS-like"/>
</dbReference>
<dbReference type="RefSeq" id="WP_308372578.1">
    <property type="nucleotide sequence ID" value="NZ_CP133191.1"/>
</dbReference>
<proteinExistence type="predicted"/>
<reference evidence="3" key="1">
    <citation type="submission" date="2023-08" db="EMBL/GenBank/DDBJ databases">
        <title>Isolation and Characterization of Rhodococcus erythropolis MGMM8.</title>
        <authorList>
            <person name="Diabankana R.G.C."/>
            <person name="Afordoanyi D.M."/>
            <person name="Validov S.Z."/>
        </authorList>
    </citation>
    <scope>NUCLEOTIDE SEQUENCE</scope>
    <source>
        <strain evidence="3">MGMM8</strain>
        <plasmid evidence="3">pMGMM8_1</plasmid>
        <plasmid evidence="4">pMGMM8_3</plasmid>
    </source>
</reference>
<evidence type="ECO:0000313" key="5">
    <source>
        <dbReference type="Proteomes" id="UP001230933"/>
    </source>
</evidence>
<evidence type="ECO:0000313" key="4">
    <source>
        <dbReference type="EMBL" id="WMN03225.1"/>
    </source>
</evidence>
<keyword evidence="3" id="KW-0614">Plasmid</keyword>
<geneLocation type="plasmid" evidence="3 5">
    <name>pMGMM8_1</name>
</geneLocation>
<feature type="domain" description="Pyruvate carboxyltransferase" evidence="2">
    <location>
        <begin position="16"/>
        <end position="273"/>
    </location>
</feature>
<evidence type="ECO:0000259" key="2">
    <source>
        <dbReference type="PROSITE" id="PS50991"/>
    </source>
</evidence>
<dbReference type="PANTHER" id="PTHR10277:SF9">
    <property type="entry name" value="2-ISOPROPYLMALATE SYNTHASE 1, CHLOROPLASTIC-RELATED"/>
    <property type="match status" value="1"/>
</dbReference>
<dbReference type="InterPro" id="IPR000891">
    <property type="entry name" value="PYR_CT"/>
</dbReference>
<sequence length="393" mass="41714">MTDAEQFPDRPRRELPKISDATLRDTAHMAGVEFGPAEAATIAGLLRDTGVDLVEVGMISGPDARDADVIQAAHAEIGPDRCLSLVVVRDRAQVSRAFDEAQRLGCQSILLSIPTSTEHAGLKLASPSTKYLIALARFAIDEGKRRGLLIEFSGEDGVRTDPERLVEYVSAGFDAGADRFRLAETVACARPAEVGDIVASLVAIEGSEIEIHSHNMLGLAVANSLAAYEAGAQWISATVGGIGERGGNAPLAEILVALRLFHGESDHDLSTLTELSRYTLATENTGFAGSFMSGPTSEYAYAYELSGQLEHPAAYETIAAETVGNVRKLSVRSRLSASLVNWVADTVDGIGPLSANDTDAVLADLARDPHRPKTFIDIEAAVSAQFTSIRNGV</sequence>
<dbReference type="Proteomes" id="UP001230933">
    <property type="component" value="Plasmid pMGMM8_3"/>
</dbReference>
<dbReference type="EMBL" id="CP133193">
    <property type="protein sequence ID" value="WMN03225.1"/>
    <property type="molecule type" value="Genomic_DNA"/>
</dbReference>
<geneLocation type="plasmid" evidence="4 5">
    <name>pMGMM8_3</name>
</geneLocation>
<accession>A0AAX4A0F0</accession>
<organism evidence="3 5">
    <name type="scientific">Rhodococcus erythropolis</name>
    <name type="common">Arthrobacter picolinophilus</name>
    <dbReference type="NCBI Taxonomy" id="1833"/>
    <lineage>
        <taxon>Bacteria</taxon>
        <taxon>Bacillati</taxon>
        <taxon>Actinomycetota</taxon>
        <taxon>Actinomycetes</taxon>
        <taxon>Mycobacteriales</taxon>
        <taxon>Nocardiaceae</taxon>
        <taxon>Rhodococcus</taxon>
        <taxon>Rhodococcus erythropolis group</taxon>
    </lineage>
</organism>
<dbReference type="EMBL" id="CP133191">
    <property type="protein sequence ID" value="WMN03150.1"/>
    <property type="molecule type" value="Genomic_DNA"/>
</dbReference>
<dbReference type="PROSITE" id="PS50991">
    <property type="entry name" value="PYR_CT"/>
    <property type="match status" value="1"/>
</dbReference>
<keyword evidence="1" id="KW-0464">Manganese</keyword>
<evidence type="ECO:0000256" key="1">
    <source>
        <dbReference type="ARBA" id="ARBA00023211"/>
    </source>
</evidence>
<dbReference type="InterPro" id="IPR013785">
    <property type="entry name" value="Aldolase_TIM"/>
</dbReference>
<dbReference type="SUPFAM" id="SSF51569">
    <property type="entry name" value="Aldolase"/>
    <property type="match status" value="1"/>
</dbReference>
<dbReference type="GO" id="GO:0009098">
    <property type="term" value="P:L-leucine biosynthetic process"/>
    <property type="evidence" value="ECO:0007669"/>
    <property type="project" value="TreeGrafter"/>
</dbReference>
<protein>
    <recommendedName>
        <fullName evidence="2">Pyruvate carboxyltransferase domain-containing protein</fullName>
    </recommendedName>
</protein>
<evidence type="ECO:0000313" key="3">
    <source>
        <dbReference type="EMBL" id="WMN03150.1"/>
    </source>
</evidence>
<dbReference type="Pfam" id="PF00682">
    <property type="entry name" value="HMGL-like"/>
    <property type="match status" value="1"/>
</dbReference>
<dbReference type="GO" id="GO:0003852">
    <property type="term" value="F:2-isopropylmalate synthase activity"/>
    <property type="evidence" value="ECO:0007669"/>
    <property type="project" value="TreeGrafter"/>
</dbReference>
<dbReference type="Gene3D" id="3.20.20.70">
    <property type="entry name" value="Aldolase class I"/>
    <property type="match status" value="1"/>
</dbReference>